<reference evidence="2" key="1">
    <citation type="submission" date="2014-12" db="EMBL/GenBank/DDBJ databases">
        <title>Insight into the proteome of Arion vulgaris.</title>
        <authorList>
            <person name="Aradska J."/>
            <person name="Bulat T."/>
            <person name="Smidak R."/>
            <person name="Sarate P."/>
            <person name="Gangsoo J."/>
            <person name="Sialana F."/>
            <person name="Bilban M."/>
            <person name="Lubec G."/>
        </authorList>
    </citation>
    <scope>NUCLEOTIDE SEQUENCE</scope>
    <source>
        <tissue evidence="2">Skin</tissue>
    </source>
</reference>
<keyword evidence="1" id="KW-0732">Signal</keyword>
<sequence length="247" mass="28173">METWKNTFCFLFVLATVITGEEVTITTPHVTHDPQGKCLLPDVLVIELLRSGQEMTWSIKLNRDDVIPSVRSVLLMTDTPSRSIETFQVVSNQHDEFQAYHNRSYGAAFTVKCTRRHEHRSYFLLEGSLFHGNQKYRVTQSSSQRQHTEVFPSYVTAIYRMEEISELKAGDTTVIGSPKTNTARSHYSSRYKRSVTLPATYNIDILPVVDSTLYNKFYSSSNGNTNLTMSNIVDYLGNLFTAVAMRF</sequence>
<feature type="chain" id="PRO_5002112807" evidence="1">
    <location>
        <begin position="21"/>
        <end position="247"/>
    </location>
</feature>
<feature type="non-terminal residue" evidence="2">
    <location>
        <position position="247"/>
    </location>
</feature>
<evidence type="ECO:0000256" key="1">
    <source>
        <dbReference type="SAM" id="SignalP"/>
    </source>
</evidence>
<feature type="signal peptide" evidence="1">
    <location>
        <begin position="1"/>
        <end position="20"/>
    </location>
</feature>
<accession>A0A0B7AF71</accession>
<gene>
    <name evidence="2" type="primary">ORF110709</name>
</gene>
<dbReference type="AlphaFoldDB" id="A0A0B7AF71"/>
<protein>
    <submittedName>
        <fullName evidence="2">Uncharacterized protein</fullName>
    </submittedName>
</protein>
<organism evidence="2">
    <name type="scientific">Arion vulgaris</name>
    <dbReference type="NCBI Taxonomy" id="1028688"/>
    <lineage>
        <taxon>Eukaryota</taxon>
        <taxon>Metazoa</taxon>
        <taxon>Spiralia</taxon>
        <taxon>Lophotrochozoa</taxon>
        <taxon>Mollusca</taxon>
        <taxon>Gastropoda</taxon>
        <taxon>Heterobranchia</taxon>
        <taxon>Euthyneura</taxon>
        <taxon>Panpulmonata</taxon>
        <taxon>Eupulmonata</taxon>
        <taxon>Stylommatophora</taxon>
        <taxon>Helicina</taxon>
        <taxon>Arionoidea</taxon>
        <taxon>Arionidae</taxon>
        <taxon>Arion</taxon>
    </lineage>
</organism>
<name>A0A0B7AF71_9EUPU</name>
<dbReference type="EMBL" id="HACG01031685">
    <property type="protein sequence ID" value="CEK78550.1"/>
    <property type="molecule type" value="Transcribed_RNA"/>
</dbReference>
<proteinExistence type="predicted"/>
<evidence type="ECO:0000313" key="2">
    <source>
        <dbReference type="EMBL" id="CEK78550.1"/>
    </source>
</evidence>